<organism evidence="2 3">
    <name type="scientific">Sabulicella glaciei</name>
    <dbReference type="NCBI Taxonomy" id="2984948"/>
    <lineage>
        <taxon>Bacteria</taxon>
        <taxon>Pseudomonadati</taxon>
        <taxon>Pseudomonadota</taxon>
        <taxon>Alphaproteobacteria</taxon>
        <taxon>Acetobacterales</taxon>
        <taxon>Acetobacteraceae</taxon>
        <taxon>Sabulicella</taxon>
    </lineage>
</organism>
<evidence type="ECO:0000256" key="1">
    <source>
        <dbReference type="ARBA" id="ARBA00006987"/>
    </source>
</evidence>
<sequence length="338" mass="35757">MARKEAPLKEEEMSMKRRTLLAGAPLLTSALIGAAEAQEAWPSRPVTIIVPFTPGGSSDIIARAMAQNMQQALGRPVVVENRPGAGGEIGARTVIRAAPDGHTLMHAPISTWAINVPLRPRLGYDPVTQLTRIMQTVRTPNVLVVNPQRIQADDLAGVVEWAKRTRGAAYSSSGNGSSDHLTAEMFKQAVGADITHVPFSGGSPATTALLSGDVQLSFQNLGSITPQIAAGRVKPILVTSEQRSPLLPNVPTAAEAGLNDFVVYSWQGLGGPAGIEGPLLQRIHAAAAASLRQSETAARFAEMGFEVVASSPEEFAPFQEGEIARWRRVIQAGGITVD</sequence>
<protein>
    <submittedName>
        <fullName evidence="2">Tripartite tricarboxylate transporter substrate binding protein</fullName>
    </submittedName>
</protein>
<dbReference type="Gene3D" id="3.40.190.150">
    <property type="entry name" value="Bordetella uptake gene, domain 1"/>
    <property type="match status" value="1"/>
</dbReference>
<proteinExistence type="inferred from homology"/>
<keyword evidence="3" id="KW-1185">Reference proteome</keyword>
<dbReference type="InterPro" id="IPR042100">
    <property type="entry name" value="Bug_dom1"/>
</dbReference>
<dbReference type="PANTHER" id="PTHR42928">
    <property type="entry name" value="TRICARBOXYLATE-BINDING PROTEIN"/>
    <property type="match status" value="1"/>
</dbReference>
<dbReference type="Proteomes" id="UP001526430">
    <property type="component" value="Unassembled WGS sequence"/>
</dbReference>
<accession>A0ABT3P1Y2</accession>
<dbReference type="PANTHER" id="PTHR42928:SF5">
    <property type="entry name" value="BLR1237 PROTEIN"/>
    <property type="match status" value="1"/>
</dbReference>
<dbReference type="InterPro" id="IPR005064">
    <property type="entry name" value="BUG"/>
</dbReference>
<evidence type="ECO:0000313" key="3">
    <source>
        <dbReference type="Proteomes" id="UP001526430"/>
    </source>
</evidence>
<dbReference type="Pfam" id="PF03401">
    <property type="entry name" value="TctC"/>
    <property type="match status" value="1"/>
</dbReference>
<gene>
    <name evidence="2" type="ORF">OF850_22735</name>
</gene>
<name>A0ABT3P1Y2_9PROT</name>
<dbReference type="CDD" id="cd13578">
    <property type="entry name" value="PBP2_Bug27"/>
    <property type="match status" value="1"/>
</dbReference>
<reference evidence="2 3" key="1">
    <citation type="submission" date="2022-10" db="EMBL/GenBank/DDBJ databases">
        <title>Roseococcus glaciei nov., sp. nov., isolated from glacier.</title>
        <authorList>
            <person name="Liu Q."/>
            <person name="Xin Y.-H."/>
        </authorList>
    </citation>
    <scope>NUCLEOTIDE SEQUENCE [LARGE SCALE GENOMIC DNA]</scope>
    <source>
        <strain evidence="2 3">MDT2-1-1</strain>
    </source>
</reference>
<dbReference type="PIRSF" id="PIRSF017082">
    <property type="entry name" value="YflP"/>
    <property type="match status" value="1"/>
</dbReference>
<dbReference type="Gene3D" id="3.40.190.10">
    <property type="entry name" value="Periplasmic binding protein-like II"/>
    <property type="match status" value="1"/>
</dbReference>
<dbReference type="SUPFAM" id="SSF53850">
    <property type="entry name" value="Periplasmic binding protein-like II"/>
    <property type="match status" value="1"/>
</dbReference>
<evidence type="ECO:0000313" key="2">
    <source>
        <dbReference type="EMBL" id="MCW8088401.1"/>
    </source>
</evidence>
<dbReference type="EMBL" id="JAPFQI010000036">
    <property type="protein sequence ID" value="MCW8088401.1"/>
    <property type="molecule type" value="Genomic_DNA"/>
</dbReference>
<comment type="similarity">
    <text evidence="1">Belongs to the UPF0065 (bug) family.</text>
</comment>
<comment type="caution">
    <text evidence="2">The sequence shown here is derived from an EMBL/GenBank/DDBJ whole genome shotgun (WGS) entry which is preliminary data.</text>
</comment>